<accession>A0AAD9MBZ0</accession>
<dbReference type="EMBL" id="JAQQPM010000002">
    <property type="protein sequence ID" value="KAK2068328.1"/>
    <property type="molecule type" value="Genomic_DNA"/>
</dbReference>
<feature type="compositionally biased region" description="Polar residues" evidence="1">
    <location>
        <begin position="306"/>
        <end position="316"/>
    </location>
</feature>
<protein>
    <submittedName>
        <fullName evidence="3">Uncharacterized protein</fullName>
    </submittedName>
</protein>
<evidence type="ECO:0000313" key="3">
    <source>
        <dbReference type="EMBL" id="KAK2068328.1"/>
    </source>
</evidence>
<dbReference type="AlphaFoldDB" id="A0AAD9MBZ0"/>
<comment type="caution">
    <text evidence="3">The sequence shown here is derived from an EMBL/GenBank/DDBJ whole genome shotgun (WGS) entry which is preliminary data.</text>
</comment>
<dbReference type="Proteomes" id="UP001217918">
    <property type="component" value="Unassembled WGS sequence"/>
</dbReference>
<feature type="compositionally biased region" description="Basic residues" evidence="1">
    <location>
        <begin position="266"/>
        <end position="275"/>
    </location>
</feature>
<keyword evidence="4" id="KW-1185">Reference proteome</keyword>
<organism evidence="3 4">
    <name type="scientific">Phyllachora maydis</name>
    <dbReference type="NCBI Taxonomy" id="1825666"/>
    <lineage>
        <taxon>Eukaryota</taxon>
        <taxon>Fungi</taxon>
        <taxon>Dikarya</taxon>
        <taxon>Ascomycota</taxon>
        <taxon>Pezizomycotina</taxon>
        <taxon>Sordariomycetes</taxon>
        <taxon>Sordariomycetidae</taxon>
        <taxon>Phyllachorales</taxon>
        <taxon>Phyllachoraceae</taxon>
        <taxon>Phyllachora</taxon>
    </lineage>
</organism>
<sequence length="419" mass="47235">MWHRLRLRPRMAAPTIRHFSRQVEHGQTITVHRVRFSQQKRYIRRAFDVCIVVYACSVFYAQIVLVPLDKAITKAVKGLPAVEDDGKDAVQSIFMPFPLTTKKIRPPPYSGRDPEWQAFIKLSKDKEANTSMRKDLAEIVRNEVGRSQLAQRLGSPIKVRRWWLDAEYPFGPPPEYRRSGLQYDQQGWKWTERPVDEKTAMRLERVLWPSALGWSIFAFAATCLQQNVREVQKHFGLQPSHQGSPSAPGGGATALSSAAKTEMQRTLHRLRQRTSRRPEEVQDPGALGSSQPVDGAGGASGPGANTAPTRPGNQARNAPGVARPGPKELFPGHAWIRSMIGPKPWEAFRMTLAQLWRPVVPHPPKGCVIVTGLVELETPRGWVIIDVLAGFDPTTRNYDGESLRLKVRRIQPRQQSPRR</sequence>
<evidence type="ECO:0000313" key="4">
    <source>
        <dbReference type="Proteomes" id="UP001217918"/>
    </source>
</evidence>
<reference evidence="3" key="1">
    <citation type="journal article" date="2023" name="Mol. Plant Microbe Interact.">
        <title>Elucidating the Obligate Nature and Biological Capacity of an Invasive Fungal Corn Pathogen.</title>
        <authorList>
            <person name="MacCready J.S."/>
            <person name="Roggenkamp E.M."/>
            <person name="Gdanetz K."/>
            <person name="Chilvers M.I."/>
        </authorList>
    </citation>
    <scope>NUCLEOTIDE SEQUENCE</scope>
    <source>
        <strain evidence="3">PM02</strain>
    </source>
</reference>
<name>A0AAD9MBZ0_9PEZI</name>
<evidence type="ECO:0000256" key="2">
    <source>
        <dbReference type="SAM" id="Phobius"/>
    </source>
</evidence>
<keyword evidence="2" id="KW-1133">Transmembrane helix</keyword>
<feature type="region of interest" description="Disordered" evidence="1">
    <location>
        <begin position="237"/>
        <end position="327"/>
    </location>
</feature>
<keyword evidence="2" id="KW-0472">Membrane</keyword>
<proteinExistence type="predicted"/>
<gene>
    <name evidence="3" type="ORF">P8C59_002970</name>
</gene>
<keyword evidence="2" id="KW-0812">Transmembrane</keyword>
<feature type="transmembrane region" description="Helical" evidence="2">
    <location>
        <begin position="46"/>
        <end position="68"/>
    </location>
</feature>
<feature type="compositionally biased region" description="Low complexity" evidence="1">
    <location>
        <begin position="239"/>
        <end position="259"/>
    </location>
</feature>
<evidence type="ECO:0000256" key="1">
    <source>
        <dbReference type="SAM" id="MobiDB-lite"/>
    </source>
</evidence>